<sequence length="290" mass="32322">MGLILLTSCDVTPADLDCQQRFMDQIYACVTEQGMDFNSFLVAITDDALDLLSSSTNATLQSPQVFRSTPLNDTDKFREKICSVQKSIIECSFQAAKTLIATPACARTALGETSSEAAFTQGLLTNDQRYLIKEQLEAIVGQVDAICAHPCRDALLENMRSCYTDMGLDADIFISTKSGGPVIGDNRYDVDLFCKNRTNLVTCIKSVKDQCPEADLVLGTIDLDLDFMEKGFAVLCEDQEAYLQSLDCFETHPEEVGLCHSVWYRQVIRIARDAQDSNWSEGQYFREVCR</sequence>
<dbReference type="Proteomes" id="UP000735302">
    <property type="component" value="Unassembled WGS sequence"/>
</dbReference>
<comment type="caution">
    <text evidence="1">The sequence shown here is derived from an EMBL/GenBank/DDBJ whole genome shotgun (WGS) entry which is preliminary data.</text>
</comment>
<keyword evidence="2" id="KW-1185">Reference proteome</keyword>
<proteinExistence type="predicted"/>
<dbReference type="EMBL" id="BLXT01000430">
    <property type="protein sequence ID" value="GFN76976.1"/>
    <property type="molecule type" value="Genomic_DNA"/>
</dbReference>
<protein>
    <recommendedName>
        <fullName evidence="3">Lipoprotein</fullName>
    </recommendedName>
</protein>
<evidence type="ECO:0000313" key="1">
    <source>
        <dbReference type="EMBL" id="GFN76976.1"/>
    </source>
</evidence>
<reference evidence="1 2" key="1">
    <citation type="journal article" date="2021" name="Elife">
        <title>Chloroplast acquisition without the gene transfer in kleptoplastic sea slugs, Plakobranchus ocellatus.</title>
        <authorList>
            <person name="Maeda T."/>
            <person name="Takahashi S."/>
            <person name="Yoshida T."/>
            <person name="Shimamura S."/>
            <person name="Takaki Y."/>
            <person name="Nagai Y."/>
            <person name="Toyoda A."/>
            <person name="Suzuki Y."/>
            <person name="Arimoto A."/>
            <person name="Ishii H."/>
            <person name="Satoh N."/>
            <person name="Nishiyama T."/>
            <person name="Hasebe M."/>
            <person name="Maruyama T."/>
            <person name="Minagawa J."/>
            <person name="Obokata J."/>
            <person name="Shigenobu S."/>
        </authorList>
    </citation>
    <scope>NUCLEOTIDE SEQUENCE [LARGE SCALE GENOMIC DNA]</scope>
</reference>
<gene>
    <name evidence="1" type="ORF">PoB_000348200</name>
</gene>
<dbReference type="AlphaFoldDB" id="A0AAV3Y3G9"/>
<organism evidence="1 2">
    <name type="scientific">Plakobranchus ocellatus</name>
    <dbReference type="NCBI Taxonomy" id="259542"/>
    <lineage>
        <taxon>Eukaryota</taxon>
        <taxon>Metazoa</taxon>
        <taxon>Spiralia</taxon>
        <taxon>Lophotrochozoa</taxon>
        <taxon>Mollusca</taxon>
        <taxon>Gastropoda</taxon>
        <taxon>Heterobranchia</taxon>
        <taxon>Euthyneura</taxon>
        <taxon>Panpulmonata</taxon>
        <taxon>Sacoglossa</taxon>
        <taxon>Placobranchoidea</taxon>
        <taxon>Plakobranchidae</taxon>
        <taxon>Plakobranchus</taxon>
    </lineage>
</organism>
<accession>A0AAV3Y3G9</accession>
<name>A0AAV3Y3G9_9GAST</name>
<evidence type="ECO:0008006" key="3">
    <source>
        <dbReference type="Google" id="ProtNLM"/>
    </source>
</evidence>
<evidence type="ECO:0000313" key="2">
    <source>
        <dbReference type="Proteomes" id="UP000735302"/>
    </source>
</evidence>